<accession>A0ABR2STC2</accession>
<keyword evidence="1" id="KW-1133">Transmembrane helix</keyword>
<name>A0ABR2STC2_9ROSI</name>
<proteinExistence type="predicted"/>
<organism evidence="2 3">
    <name type="scientific">Hibiscus sabdariffa</name>
    <name type="common">roselle</name>
    <dbReference type="NCBI Taxonomy" id="183260"/>
    <lineage>
        <taxon>Eukaryota</taxon>
        <taxon>Viridiplantae</taxon>
        <taxon>Streptophyta</taxon>
        <taxon>Embryophyta</taxon>
        <taxon>Tracheophyta</taxon>
        <taxon>Spermatophyta</taxon>
        <taxon>Magnoliopsida</taxon>
        <taxon>eudicotyledons</taxon>
        <taxon>Gunneridae</taxon>
        <taxon>Pentapetalae</taxon>
        <taxon>rosids</taxon>
        <taxon>malvids</taxon>
        <taxon>Malvales</taxon>
        <taxon>Malvaceae</taxon>
        <taxon>Malvoideae</taxon>
        <taxon>Hibiscus</taxon>
    </lineage>
</organism>
<keyword evidence="3" id="KW-1185">Reference proteome</keyword>
<protein>
    <submittedName>
        <fullName evidence="2">Uncharacterized protein</fullName>
    </submittedName>
</protein>
<dbReference type="EMBL" id="JBBPBN010000012">
    <property type="protein sequence ID" value="KAK9028189.1"/>
    <property type="molecule type" value="Genomic_DNA"/>
</dbReference>
<evidence type="ECO:0000313" key="3">
    <source>
        <dbReference type="Proteomes" id="UP001396334"/>
    </source>
</evidence>
<sequence length="207" mass="20488">MWMGAASSDLAGGGDGGGVGADPMGEGGVDCLLSCVAGVAAGVGALLVAWSAGGVAAGLGALPAGATGSGCSEAGGVGIAIWMGMASAISIFRMYSFRVQPDLSGVYLSAGWAGTAARRQTGDDCVNQHQPCTIYSLIVGGGHQIPHDKGVPQLCLRLQVWAADGFRVLASNIPGSAWSSMLLMVAELAGTRLPLTVTVSSPAALLV</sequence>
<evidence type="ECO:0000256" key="1">
    <source>
        <dbReference type="SAM" id="Phobius"/>
    </source>
</evidence>
<gene>
    <name evidence="2" type="ORF">V6N11_068000</name>
</gene>
<comment type="caution">
    <text evidence="2">The sequence shown here is derived from an EMBL/GenBank/DDBJ whole genome shotgun (WGS) entry which is preliminary data.</text>
</comment>
<feature type="transmembrane region" description="Helical" evidence="1">
    <location>
        <begin position="74"/>
        <end position="95"/>
    </location>
</feature>
<keyword evidence="1" id="KW-0812">Transmembrane</keyword>
<feature type="transmembrane region" description="Helical" evidence="1">
    <location>
        <begin position="31"/>
        <end position="62"/>
    </location>
</feature>
<keyword evidence="1" id="KW-0472">Membrane</keyword>
<dbReference type="Proteomes" id="UP001396334">
    <property type="component" value="Unassembled WGS sequence"/>
</dbReference>
<evidence type="ECO:0000313" key="2">
    <source>
        <dbReference type="EMBL" id="KAK9028189.1"/>
    </source>
</evidence>
<reference evidence="2 3" key="1">
    <citation type="journal article" date="2024" name="G3 (Bethesda)">
        <title>Genome assembly of Hibiscus sabdariffa L. provides insights into metabolisms of medicinal natural products.</title>
        <authorList>
            <person name="Kim T."/>
        </authorList>
    </citation>
    <scope>NUCLEOTIDE SEQUENCE [LARGE SCALE GENOMIC DNA]</scope>
    <source>
        <strain evidence="2">TK-2024</strain>
        <tissue evidence="2">Old leaves</tissue>
    </source>
</reference>